<sequence length="189" mass="20963">MIHASRCGQECGEIVATASPMPRLSGRCPDAMTSSHSWLLSSVPGTHHLQFNHYRKLMDQKVTKHRLLCIVCPEGCEMDIDEQDGNLVFPKGICRRGQEYARQEIYNPCRVLTTTVPIRGGEIPMLPVRSSQAIPMAKLIEAMQQIANIEGNAPVKTGDVICQDIAHTGITLIACRTILNSRTWVARNK</sequence>
<organism evidence="1">
    <name type="scientific">Vecturithrix granuli</name>
    <dbReference type="NCBI Taxonomy" id="1499967"/>
    <lineage>
        <taxon>Bacteria</taxon>
        <taxon>Candidatus Moduliflexota</taxon>
        <taxon>Candidatus Vecturitrichia</taxon>
        <taxon>Candidatus Vecturitrichales</taxon>
        <taxon>Candidatus Vecturitrichaceae</taxon>
        <taxon>Candidatus Vecturithrix</taxon>
    </lineage>
</organism>
<dbReference type="Pfam" id="PF07892">
    <property type="entry name" value="DUF1667"/>
    <property type="match status" value="1"/>
</dbReference>
<keyword evidence="2" id="KW-1185">Reference proteome</keyword>
<dbReference type="InterPro" id="IPR036593">
    <property type="entry name" value="CPE0013-like_sf"/>
</dbReference>
<dbReference type="SUPFAM" id="SSF160148">
    <property type="entry name" value="CPE0013-like"/>
    <property type="match status" value="1"/>
</dbReference>
<dbReference type="eggNOG" id="COG3862">
    <property type="taxonomic scope" value="Bacteria"/>
</dbReference>
<accession>A0A0S6WBL0</accession>
<dbReference type="Proteomes" id="UP000030661">
    <property type="component" value="Unassembled WGS sequence"/>
</dbReference>
<evidence type="ECO:0000313" key="1">
    <source>
        <dbReference type="EMBL" id="GAK55555.1"/>
    </source>
</evidence>
<dbReference type="Gene3D" id="3.10.530.10">
    <property type="entry name" value="CPE0013-like"/>
    <property type="match status" value="1"/>
</dbReference>
<name>A0A0S6WBL0_VECG1</name>
<reference evidence="1" key="1">
    <citation type="journal article" date="2015" name="PeerJ">
        <title>First genomic representation of candidate bacterial phylum KSB3 points to enhanced environmental sensing as a trigger of wastewater bulking.</title>
        <authorList>
            <person name="Sekiguchi Y."/>
            <person name="Ohashi A."/>
            <person name="Parks D.H."/>
            <person name="Yamauchi T."/>
            <person name="Tyson G.W."/>
            <person name="Hugenholtz P."/>
        </authorList>
    </citation>
    <scope>NUCLEOTIDE SEQUENCE [LARGE SCALE GENOMIC DNA]</scope>
</reference>
<dbReference type="HOGENOM" id="CLU_1431969_0_0_0"/>
<protein>
    <submittedName>
        <fullName evidence="1">Protein of hypothetical function DUF1667</fullName>
    </submittedName>
</protein>
<dbReference type="STRING" id="1499967.U27_02389"/>
<dbReference type="PANTHER" id="PTHR39450">
    <property type="entry name" value="MOLYBDOPTERIN OXIDOREDUCTASE, 4FE-4S CLUSTER-BINDING SUBUNIT"/>
    <property type="match status" value="1"/>
</dbReference>
<dbReference type="AlphaFoldDB" id="A0A0S6WBL0"/>
<dbReference type="EMBL" id="DF820463">
    <property type="protein sequence ID" value="GAK55555.1"/>
    <property type="molecule type" value="Genomic_DNA"/>
</dbReference>
<gene>
    <name evidence="1" type="ORF">U27_02389</name>
</gene>
<evidence type="ECO:0000313" key="2">
    <source>
        <dbReference type="Proteomes" id="UP000030661"/>
    </source>
</evidence>
<dbReference type="PANTHER" id="PTHR39450:SF1">
    <property type="entry name" value="DUF1667 DOMAIN-CONTAINING PROTEIN"/>
    <property type="match status" value="1"/>
</dbReference>
<proteinExistence type="predicted"/>
<dbReference type="InterPro" id="IPR012460">
    <property type="entry name" value="DUF1667"/>
</dbReference>